<evidence type="ECO:0000256" key="5">
    <source>
        <dbReference type="SAM" id="MobiDB-lite"/>
    </source>
</evidence>
<keyword evidence="6" id="KW-0472">Membrane</keyword>
<evidence type="ECO:0000256" key="1">
    <source>
        <dbReference type="ARBA" id="ARBA00022617"/>
    </source>
</evidence>
<dbReference type="Gene3D" id="6.10.280.130">
    <property type="match status" value="1"/>
</dbReference>
<dbReference type="Pfam" id="PF13442">
    <property type="entry name" value="Cytochrome_CBB3"/>
    <property type="match status" value="1"/>
</dbReference>
<evidence type="ECO:0000256" key="2">
    <source>
        <dbReference type="ARBA" id="ARBA00022723"/>
    </source>
</evidence>
<dbReference type="InterPro" id="IPR036909">
    <property type="entry name" value="Cyt_c-like_dom_sf"/>
</dbReference>
<dbReference type="Pfam" id="PF14715">
    <property type="entry name" value="FixP_N"/>
    <property type="match status" value="1"/>
</dbReference>
<dbReference type="GO" id="GO:0046872">
    <property type="term" value="F:metal ion binding"/>
    <property type="evidence" value="ECO:0007669"/>
    <property type="project" value="UniProtKB-KW"/>
</dbReference>
<keyword evidence="6" id="KW-1133">Transmembrane helix</keyword>
<dbReference type="GO" id="GO:0009055">
    <property type="term" value="F:electron transfer activity"/>
    <property type="evidence" value="ECO:0007669"/>
    <property type="project" value="InterPro"/>
</dbReference>
<dbReference type="PANTHER" id="PTHR33751:SF1">
    <property type="entry name" value="CBB3-TYPE CYTOCHROME C OXIDASE SUBUNIT FIXP"/>
    <property type="match status" value="1"/>
</dbReference>
<feature type="region of interest" description="Disordered" evidence="5">
    <location>
        <begin position="172"/>
        <end position="193"/>
    </location>
</feature>
<evidence type="ECO:0000256" key="3">
    <source>
        <dbReference type="ARBA" id="ARBA00023004"/>
    </source>
</evidence>
<dbReference type="InterPro" id="IPR009056">
    <property type="entry name" value="Cyt_c-like_dom"/>
</dbReference>
<comment type="caution">
    <text evidence="8">The sequence shown here is derived from an EMBL/GenBank/DDBJ whole genome shotgun (WGS) entry which is preliminary data.</text>
</comment>
<keyword evidence="3 4" id="KW-0408">Iron</keyword>
<name>A0A832MLW7_UNCEI</name>
<proteinExistence type="predicted"/>
<dbReference type="GO" id="GO:0020037">
    <property type="term" value="F:heme binding"/>
    <property type="evidence" value="ECO:0007669"/>
    <property type="project" value="InterPro"/>
</dbReference>
<gene>
    <name evidence="8" type="ORF">ENR23_02275</name>
</gene>
<dbReference type="PANTHER" id="PTHR33751">
    <property type="entry name" value="CBB3-TYPE CYTOCHROME C OXIDASE SUBUNIT FIXP"/>
    <property type="match status" value="1"/>
</dbReference>
<evidence type="ECO:0000256" key="6">
    <source>
        <dbReference type="SAM" id="Phobius"/>
    </source>
</evidence>
<evidence type="ECO:0000313" key="8">
    <source>
        <dbReference type="EMBL" id="HGZ42248.1"/>
    </source>
</evidence>
<evidence type="ECO:0000259" key="7">
    <source>
        <dbReference type="PROSITE" id="PS51007"/>
    </source>
</evidence>
<dbReference type="EMBL" id="DSQF01000003">
    <property type="protein sequence ID" value="HGZ42248.1"/>
    <property type="molecule type" value="Genomic_DNA"/>
</dbReference>
<dbReference type="InterPro" id="IPR038414">
    <property type="entry name" value="CcoP_N_sf"/>
</dbReference>
<keyword evidence="1 4" id="KW-0349">Heme</keyword>
<dbReference type="InterPro" id="IPR032858">
    <property type="entry name" value="CcoP_N"/>
</dbReference>
<organism evidence="8">
    <name type="scientific">Eiseniibacteriota bacterium</name>
    <dbReference type="NCBI Taxonomy" id="2212470"/>
    <lineage>
        <taxon>Bacteria</taxon>
        <taxon>Candidatus Eiseniibacteriota</taxon>
    </lineage>
</organism>
<keyword evidence="2 4" id="KW-0479">Metal-binding</keyword>
<reference evidence="8" key="1">
    <citation type="journal article" date="2020" name="mSystems">
        <title>Genome- and Community-Level Interaction Insights into Carbon Utilization and Element Cycling Functions of Hydrothermarchaeota in Hydrothermal Sediment.</title>
        <authorList>
            <person name="Zhou Z."/>
            <person name="Liu Y."/>
            <person name="Xu W."/>
            <person name="Pan J."/>
            <person name="Luo Z.H."/>
            <person name="Li M."/>
        </authorList>
    </citation>
    <scope>NUCLEOTIDE SEQUENCE [LARGE SCALE GENOMIC DNA]</scope>
    <source>
        <strain evidence="8">SpSt-381</strain>
    </source>
</reference>
<protein>
    <submittedName>
        <fullName evidence="8">C-type cytochrome</fullName>
    </submittedName>
</protein>
<dbReference type="InterPro" id="IPR050597">
    <property type="entry name" value="Cytochrome_c_Oxidase_Subunit"/>
</dbReference>
<accession>A0A832MLW7</accession>
<dbReference type="Gene3D" id="1.10.760.10">
    <property type="entry name" value="Cytochrome c-like domain"/>
    <property type="match status" value="1"/>
</dbReference>
<feature type="domain" description="Cytochrome c" evidence="7">
    <location>
        <begin position="93"/>
        <end position="172"/>
    </location>
</feature>
<dbReference type="PROSITE" id="PS51007">
    <property type="entry name" value="CYTC"/>
    <property type="match status" value="1"/>
</dbReference>
<evidence type="ECO:0000256" key="4">
    <source>
        <dbReference type="PROSITE-ProRule" id="PRU00433"/>
    </source>
</evidence>
<feature type="transmembrane region" description="Helical" evidence="6">
    <location>
        <begin position="28"/>
        <end position="47"/>
    </location>
</feature>
<sequence>MNKQPEQDRLLDHNYDGIQEYDNPMPGWWVWIFWATIAFSVLYWFNVPGIGPGPGRIANYEREMAAAEEKYGALRQAGPVDEAALRALAADPAQVEAGRAVWSANCAVCHREDGGGGIGPNLTDAFWLHGGSLLAIHRTVQAGVLDKGMPAWGEVLRPDDLNAVVAFVATLRGTHPPDPKAPEGTPVDSTAAP</sequence>
<dbReference type="AlphaFoldDB" id="A0A832MLW7"/>
<dbReference type="SUPFAM" id="SSF46626">
    <property type="entry name" value="Cytochrome c"/>
    <property type="match status" value="1"/>
</dbReference>
<keyword evidence="6" id="KW-0812">Transmembrane</keyword>